<evidence type="ECO:0000256" key="5">
    <source>
        <dbReference type="ARBA" id="ARBA00022777"/>
    </source>
</evidence>
<evidence type="ECO:0000256" key="3">
    <source>
        <dbReference type="ARBA" id="ARBA00022553"/>
    </source>
</evidence>
<evidence type="ECO:0000259" key="7">
    <source>
        <dbReference type="PROSITE" id="PS50109"/>
    </source>
</evidence>
<dbReference type="InterPro" id="IPR003661">
    <property type="entry name" value="HisK_dim/P_dom"/>
</dbReference>
<dbReference type="CDD" id="cd00075">
    <property type="entry name" value="HATPase"/>
    <property type="match status" value="1"/>
</dbReference>
<keyword evidence="3" id="KW-0597">Phosphoprotein</keyword>
<reference evidence="8" key="2">
    <citation type="submission" date="2021-04" db="EMBL/GenBank/DDBJ databases">
        <authorList>
            <person name="Gilroy R."/>
        </authorList>
    </citation>
    <scope>NUCLEOTIDE SEQUENCE</scope>
    <source>
        <strain evidence="8">ChiGjej6B6-14162</strain>
    </source>
</reference>
<protein>
    <recommendedName>
        <fullName evidence="2">histidine kinase</fullName>
        <ecNumber evidence="2">2.7.13.3</ecNumber>
    </recommendedName>
</protein>
<dbReference type="Pfam" id="PF00512">
    <property type="entry name" value="HisKA"/>
    <property type="match status" value="1"/>
</dbReference>
<dbReference type="EC" id="2.7.13.3" evidence="2"/>
<keyword evidence="4" id="KW-0808">Transferase</keyword>
<evidence type="ECO:0000313" key="9">
    <source>
        <dbReference type="Proteomes" id="UP000886740"/>
    </source>
</evidence>
<dbReference type="GO" id="GO:0000155">
    <property type="term" value="F:phosphorelay sensor kinase activity"/>
    <property type="evidence" value="ECO:0007669"/>
    <property type="project" value="InterPro"/>
</dbReference>
<dbReference type="InterPro" id="IPR004358">
    <property type="entry name" value="Sig_transdc_His_kin-like_C"/>
</dbReference>
<dbReference type="Proteomes" id="UP000886740">
    <property type="component" value="Unassembled WGS sequence"/>
</dbReference>
<evidence type="ECO:0000313" key="8">
    <source>
        <dbReference type="EMBL" id="HIX75723.1"/>
    </source>
</evidence>
<dbReference type="InterPro" id="IPR005467">
    <property type="entry name" value="His_kinase_dom"/>
</dbReference>
<dbReference type="FunFam" id="3.30.565.10:FF:000006">
    <property type="entry name" value="Sensor histidine kinase WalK"/>
    <property type="match status" value="1"/>
</dbReference>
<dbReference type="GO" id="GO:0000156">
    <property type="term" value="F:phosphorelay response regulator activity"/>
    <property type="evidence" value="ECO:0007669"/>
    <property type="project" value="TreeGrafter"/>
</dbReference>
<dbReference type="InterPro" id="IPR036890">
    <property type="entry name" value="HATPase_C_sf"/>
</dbReference>
<evidence type="ECO:0000256" key="4">
    <source>
        <dbReference type="ARBA" id="ARBA00022679"/>
    </source>
</evidence>
<proteinExistence type="predicted"/>
<dbReference type="GO" id="GO:0007234">
    <property type="term" value="P:osmosensory signaling via phosphorelay pathway"/>
    <property type="evidence" value="ECO:0007669"/>
    <property type="project" value="TreeGrafter"/>
</dbReference>
<accession>A0A9D1XA48</accession>
<keyword evidence="6" id="KW-1133">Transmembrane helix</keyword>
<gene>
    <name evidence="8" type="ORF">H9977_11935</name>
</gene>
<dbReference type="InterPro" id="IPR050351">
    <property type="entry name" value="BphY/WalK/GraS-like"/>
</dbReference>
<feature type="domain" description="Histidine kinase" evidence="7">
    <location>
        <begin position="242"/>
        <end position="458"/>
    </location>
</feature>
<dbReference type="EMBL" id="DXEL01000081">
    <property type="protein sequence ID" value="HIX75723.1"/>
    <property type="molecule type" value="Genomic_DNA"/>
</dbReference>
<sequence>MRRYYYMTGLAAIAIVCIQALYIKSLYNDYRGEKITELDHWLSIAIDEELRSRNLSAQPVDGRSVVVKAMSDMTPQELDSLMRISKPGQPGDTINVDEARKKNIGWTTGDVIRQIDQDRLLRKGHPLNLDSLGQIFAAVVRQPLTYQIIRYDRDTLAVDTVGAVGQRSWSYVAPLLPIGTEGASFLKLRAMIPWKGFVWQHAWPLVSSLGIVAIVLSCLSAQLTEIRRKNELLRERESAINGTIHDLKAPLNGVVTMLSWFKSGESDPRRRDLLEKGLENVKHLAHTIEMLLTIARKEDHRLALRKEAVDMPALVRRAIDELAFIYPGKAERVRVENRLPEGFRIQADALYIGSVIRNLVENALKYSDETVEVTVTLALANGQLLVAVKDTGWGIAKRHQKRLFTQFYQVPREPGQNRGGYGIGLAQARCVIKEHHGEIRVESEEGKGSTFSFTLPPQ</sequence>
<comment type="catalytic activity">
    <reaction evidence="1">
        <text>ATP + protein L-histidine = ADP + protein N-phospho-L-histidine.</text>
        <dbReference type="EC" id="2.7.13.3"/>
    </reaction>
</comment>
<evidence type="ECO:0000256" key="1">
    <source>
        <dbReference type="ARBA" id="ARBA00000085"/>
    </source>
</evidence>
<dbReference type="SUPFAM" id="SSF47384">
    <property type="entry name" value="Homodimeric domain of signal transducing histidine kinase"/>
    <property type="match status" value="1"/>
</dbReference>
<reference evidence="8" key="1">
    <citation type="journal article" date="2021" name="PeerJ">
        <title>Extensive microbial diversity within the chicken gut microbiome revealed by metagenomics and culture.</title>
        <authorList>
            <person name="Gilroy R."/>
            <person name="Ravi A."/>
            <person name="Getino M."/>
            <person name="Pursley I."/>
            <person name="Horton D.L."/>
            <person name="Alikhan N.F."/>
            <person name="Baker D."/>
            <person name="Gharbi K."/>
            <person name="Hall N."/>
            <person name="Watson M."/>
            <person name="Adriaenssens E.M."/>
            <person name="Foster-Nyarko E."/>
            <person name="Jarju S."/>
            <person name="Secka A."/>
            <person name="Antonio M."/>
            <person name="Oren A."/>
            <person name="Chaudhuri R.R."/>
            <person name="La Ragione R."/>
            <person name="Hildebrand F."/>
            <person name="Pallen M.J."/>
        </authorList>
    </citation>
    <scope>NUCLEOTIDE SEQUENCE</scope>
    <source>
        <strain evidence="8">ChiGjej6B6-14162</strain>
    </source>
</reference>
<dbReference type="PROSITE" id="PS50109">
    <property type="entry name" value="HIS_KIN"/>
    <property type="match status" value="1"/>
</dbReference>
<dbReference type="CDD" id="cd00082">
    <property type="entry name" value="HisKA"/>
    <property type="match status" value="1"/>
</dbReference>
<dbReference type="GO" id="GO:0030295">
    <property type="term" value="F:protein kinase activator activity"/>
    <property type="evidence" value="ECO:0007669"/>
    <property type="project" value="TreeGrafter"/>
</dbReference>
<dbReference type="SMART" id="SM00387">
    <property type="entry name" value="HATPase_c"/>
    <property type="match status" value="1"/>
</dbReference>
<organism evidence="8 9">
    <name type="scientific">Candidatus Parabacteroides intestinipullorum</name>
    <dbReference type="NCBI Taxonomy" id="2838723"/>
    <lineage>
        <taxon>Bacteria</taxon>
        <taxon>Pseudomonadati</taxon>
        <taxon>Bacteroidota</taxon>
        <taxon>Bacteroidia</taxon>
        <taxon>Bacteroidales</taxon>
        <taxon>Tannerellaceae</taxon>
        <taxon>Parabacteroides</taxon>
    </lineage>
</organism>
<dbReference type="Gene3D" id="1.10.287.130">
    <property type="match status" value="1"/>
</dbReference>
<dbReference type="Pfam" id="PF02518">
    <property type="entry name" value="HATPase_c"/>
    <property type="match status" value="1"/>
</dbReference>
<evidence type="ECO:0000256" key="2">
    <source>
        <dbReference type="ARBA" id="ARBA00012438"/>
    </source>
</evidence>
<dbReference type="Gene3D" id="3.30.565.10">
    <property type="entry name" value="Histidine kinase-like ATPase, C-terminal domain"/>
    <property type="match status" value="1"/>
</dbReference>
<comment type="caution">
    <text evidence="8">The sequence shown here is derived from an EMBL/GenBank/DDBJ whole genome shotgun (WGS) entry which is preliminary data.</text>
</comment>
<dbReference type="InterPro" id="IPR003594">
    <property type="entry name" value="HATPase_dom"/>
</dbReference>
<dbReference type="InterPro" id="IPR036097">
    <property type="entry name" value="HisK_dim/P_sf"/>
</dbReference>
<dbReference type="PANTHER" id="PTHR42878:SF13">
    <property type="entry name" value="HISTIDINE KINASE"/>
    <property type="match status" value="1"/>
</dbReference>
<keyword evidence="5 8" id="KW-0418">Kinase</keyword>
<keyword evidence="6" id="KW-0472">Membrane</keyword>
<evidence type="ECO:0000256" key="6">
    <source>
        <dbReference type="SAM" id="Phobius"/>
    </source>
</evidence>
<dbReference type="SUPFAM" id="SSF55874">
    <property type="entry name" value="ATPase domain of HSP90 chaperone/DNA topoisomerase II/histidine kinase"/>
    <property type="match status" value="1"/>
</dbReference>
<feature type="transmembrane region" description="Helical" evidence="6">
    <location>
        <begin position="6"/>
        <end position="23"/>
    </location>
</feature>
<dbReference type="PANTHER" id="PTHR42878">
    <property type="entry name" value="TWO-COMPONENT HISTIDINE KINASE"/>
    <property type="match status" value="1"/>
</dbReference>
<dbReference type="AlphaFoldDB" id="A0A9D1XA48"/>
<name>A0A9D1XA48_9BACT</name>
<dbReference type="PRINTS" id="PR00344">
    <property type="entry name" value="BCTRLSENSOR"/>
</dbReference>
<dbReference type="SMART" id="SM00388">
    <property type="entry name" value="HisKA"/>
    <property type="match status" value="1"/>
</dbReference>
<keyword evidence="6" id="KW-0812">Transmembrane</keyword>